<reference evidence="12 13" key="1">
    <citation type="submission" date="2019-07" db="EMBL/GenBank/DDBJ databases">
        <title>Genome assembly of two rare yeast pathogens: Diutina rugosa and Trichomonascus ciferrii.</title>
        <authorList>
            <person name="Mixao V."/>
            <person name="Saus E."/>
            <person name="Hansen A."/>
            <person name="Lass-Flor C."/>
            <person name="Gabaldon T."/>
        </authorList>
    </citation>
    <scope>NUCLEOTIDE SEQUENCE [LARGE SCALE GENOMIC DNA]</scope>
    <source>
        <strain evidence="12 13">CBS 613</strain>
    </source>
</reference>
<feature type="transmembrane region" description="Helical" evidence="10">
    <location>
        <begin position="233"/>
        <end position="252"/>
    </location>
</feature>
<dbReference type="PIRSF" id="PIRSF006060">
    <property type="entry name" value="AA_transporter"/>
    <property type="match status" value="1"/>
</dbReference>
<dbReference type="OMA" id="MQPFNQV"/>
<keyword evidence="6" id="KW-0029">Amino-acid transport</keyword>
<dbReference type="OrthoDB" id="3900342at2759"/>
<dbReference type="PROSITE" id="PS00218">
    <property type="entry name" value="AMINO_ACID_PERMEASE_1"/>
    <property type="match status" value="1"/>
</dbReference>
<proteinExistence type="inferred from homology"/>
<dbReference type="InterPro" id="IPR004840">
    <property type="entry name" value="Amino_acid_permease_CS"/>
</dbReference>
<protein>
    <recommendedName>
        <fullName evidence="11">Amino acid permease/ SLC12A domain-containing protein</fullName>
    </recommendedName>
</protein>
<evidence type="ECO:0000256" key="5">
    <source>
        <dbReference type="ARBA" id="ARBA00022692"/>
    </source>
</evidence>
<dbReference type="Proteomes" id="UP000449547">
    <property type="component" value="Unassembled WGS sequence"/>
</dbReference>
<evidence type="ECO:0000256" key="9">
    <source>
        <dbReference type="SAM" id="MobiDB-lite"/>
    </source>
</evidence>
<feature type="transmembrane region" description="Helical" evidence="10">
    <location>
        <begin position="475"/>
        <end position="504"/>
    </location>
</feature>
<feature type="compositionally biased region" description="Basic and acidic residues" evidence="9">
    <location>
        <begin position="1"/>
        <end position="17"/>
    </location>
</feature>
<dbReference type="InterPro" id="IPR050524">
    <property type="entry name" value="APC_YAT"/>
</dbReference>
<dbReference type="GeneID" id="54779128"/>
<comment type="similarity">
    <text evidence="2">Belongs to the amino acid-polyamine-organocation (APC) superfamily. YAT (TC 2.A.3.10) family.</text>
</comment>
<feature type="transmembrane region" description="Helical" evidence="10">
    <location>
        <begin position="93"/>
        <end position="113"/>
    </location>
</feature>
<dbReference type="AlphaFoldDB" id="A0A642UYH3"/>
<dbReference type="InterPro" id="IPR004762">
    <property type="entry name" value="Amino_acid_permease_fungi"/>
</dbReference>
<evidence type="ECO:0000256" key="10">
    <source>
        <dbReference type="SAM" id="Phobius"/>
    </source>
</evidence>
<dbReference type="PANTHER" id="PTHR43341:SF1">
    <property type="entry name" value="GENERAL AMINO-ACID PERMEASE GAP1"/>
    <property type="match status" value="1"/>
</dbReference>
<comment type="subcellular location">
    <subcellularLocation>
        <location evidence="1">Cell membrane</location>
        <topology evidence="1">Multi-pass membrane protein</topology>
    </subcellularLocation>
</comment>
<feature type="transmembrane region" description="Helical" evidence="10">
    <location>
        <begin position="435"/>
        <end position="454"/>
    </location>
</feature>
<feature type="transmembrane region" description="Helical" evidence="10">
    <location>
        <begin position="516"/>
        <end position="534"/>
    </location>
</feature>
<evidence type="ECO:0000256" key="6">
    <source>
        <dbReference type="ARBA" id="ARBA00022970"/>
    </source>
</evidence>
<dbReference type="PANTHER" id="PTHR43341">
    <property type="entry name" value="AMINO ACID PERMEASE"/>
    <property type="match status" value="1"/>
</dbReference>
<keyword evidence="7 10" id="KW-1133">Transmembrane helix</keyword>
<dbReference type="Pfam" id="PF00324">
    <property type="entry name" value="AA_permease"/>
    <property type="match status" value="1"/>
</dbReference>
<evidence type="ECO:0000313" key="12">
    <source>
        <dbReference type="EMBL" id="KAA8907788.1"/>
    </source>
</evidence>
<dbReference type="GO" id="GO:0015171">
    <property type="term" value="F:amino acid transmembrane transporter activity"/>
    <property type="evidence" value="ECO:0007669"/>
    <property type="project" value="TreeGrafter"/>
</dbReference>
<feature type="transmembrane region" description="Helical" evidence="10">
    <location>
        <begin position="119"/>
        <end position="141"/>
    </location>
</feature>
<feature type="transmembrane region" description="Helical" evidence="10">
    <location>
        <begin position="411"/>
        <end position="429"/>
    </location>
</feature>
<dbReference type="RefSeq" id="XP_034014794.1">
    <property type="nucleotide sequence ID" value="XM_034157657.1"/>
</dbReference>
<feature type="transmembrane region" description="Helical" evidence="10">
    <location>
        <begin position="162"/>
        <end position="181"/>
    </location>
</feature>
<sequence>MSIDKGPWEKSQGDRVYSDTTDSPSEDYGASPQRTSRWHHIVDSFKPAIEEKDELAEKLQDEEMEELTDLQKININTAKSPLKRKLKNRHLQMIAIASSIGSGLFIGTGGALASGGPAAIIIGWFVISIAIYSVMCAMGELSVTFPVSGSFNLYASRFIDPSVGFAVAWNYVAQFLTLLPLELVAASMTINYWNQDINPDAWVAIFYVVVISINMFGVRAYGEVEFWVSGLKVIAVIGFILCSIVIAAGGGPNHVHYGDRYWHDPGAFSNGFKGQASVFITAAFSFGGTELVGLTAAEAQNPRVALPKAIKQVFWRILLFYMASLLLITFIVPWNDERLEADGVDASPFVIAIHNAGIGGLPSVMNAVVLISALSVGSSCVYATSRTLTSLAEQGLCPKIIGYVDRAGRPLVAIMITNLFGLIAFVAASRDQSTVFDWLMSISALSSIFTWMSICIAHLRFRRALYVQGRDTSELAFVAPTGIIGSVVGTVILFLVVVAQFWISLFPIGESPSAEGFFKSDLGLVILLVCYLGHKVWKRNWILFIPAKEIDVDTGRRETDIEAMKAEIAEEKRVLAEKPFYIRLWHVWC</sequence>
<evidence type="ECO:0000313" key="13">
    <source>
        <dbReference type="Proteomes" id="UP000449547"/>
    </source>
</evidence>
<accession>A0A642UYH3</accession>
<dbReference type="FunFam" id="1.20.1740.10:FF:000017">
    <property type="entry name" value="Amino acid permease"/>
    <property type="match status" value="1"/>
</dbReference>
<evidence type="ECO:0000256" key="8">
    <source>
        <dbReference type="ARBA" id="ARBA00023136"/>
    </source>
</evidence>
<feature type="domain" description="Amino acid permease/ SLC12A" evidence="11">
    <location>
        <begin position="90"/>
        <end position="545"/>
    </location>
</feature>
<name>A0A642UYH3_DIURU</name>
<dbReference type="GO" id="GO:0005886">
    <property type="term" value="C:plasma membrane"/>
    <property type="evidence" value="ECO:0007669"/>
    <property type="project" value="UniProtKB-SubCell"/>
</dbReference>
<comment type="caution">
    <text evidence="12">The sequence shown here is derived from an EMBL/GenBank/DDBJ whole genome shotgun (WGS) entry which is preliminary data.</text>
</comment>
<dbReference type="EMBL" id="SWFT01000019">
    <property type="protein sequence ID" value="KAA8907788.1"/>
    <property type="molecule type" value="Genomic_DNA"/>
</dbReference>
<keyword evidence="4" id="KW-1003">Cell membrane</keyword>
<feature type="transmembrane region" description="Helical" evidence="10">
    <location>
        <begin position="272"/>
        <end position="292"/>
    </location>
</feature>
<dbReference type="Gene3D" id="1.20.1740.10">
    <property type="entry name" value="Amino acid/polyamine transporter I"/>
    <property type="match status" value="1"/>
</dbReference>
<dbReference type="NCBIfam" id="TIGR00913">
    <property type="entry name" value="2A0310"/>
    <property type="match status" value="1"/>
</dbReference>
<keyword evidence="5 10" id="KW-0812">Transmembrane</keyword>
<keyword evidence="8 10" id="KW-0472">Membrane</keyword>
<feature type="region of interest" description="Disordered" evidence="9">
    <location>
        <begin position="1"/>
        <end position="35"/>
    </location>
</feature>
<keyword evidence="3" id="KW-0813">Transport</keyword>
<keyword evidence="13" id="KW-1185">Reference proteome</keyword>
<dbReference type="VEuPathDB" id="FungiDB:DIURU_000475"/>
<evidence type="ECO:0000256" key="3">
    <source>
        <dbReference type="ARBA" id="ARBA00022448"/>
    </source>
</evidence>
<evidence type="ECO:0000259" key="11">
    <source>
        <dbReference type="Pfam" id="PF00324"/>
    </source>
</evidence>
<evidence type="ECO:0000256" key="1">
    <source>
        <dbReference type="ARBA" id="ARBA00004651"/>
    </source>
</evidence>
<dbReference type="InterPro" id="IPR004841">
    <property type="entry name" value="AA-permease/SLC12A_dom"/>
</dbReference>
<evidence type="ECO:0000256" key="7">
    <source>
        <dbReference type="ARBA" id="ARBA00022989"/>
    </source>
</evidence>
<evidence type="ECO:0000256" key="2">
    <source>
        <dbReference type="ARBA" id="ARBA00006983"/>
    </source>
</evidence>
<feature type="transmembrane region" description="Helical" evidence="10">
    <location>
        <begin position="201"/>
        <end position="221"/>
    </location>
</feature>
<evidence type="ECO:0000256" key="4">
    <source>
        <dbReference type="ARBA" id="ARBA00022475"/>
    </source>
</evidence>
<gene>
    <name evidence="12" type="ORF">DIURU_000475</name>
</gene>
<feature type="transmembrane region" description="Helical" evidence="10">
    <location>
        <begin position="313"/>
        <end position="334"/>
    </location>
</feature>
<organism evidence="12 13">
    <name type="scientific">Diutina rugosa</name>
    <name type="common">Yeast</name>
    <name type="synonym">Candida rugosa</name>
    <dbReference type="NCBI Taxonomy" id="5481"/>
    <lineage>
        <taxon>Eukaryota</taxon>
        <taxon>Fungi</taxon>
        <taxon>Dikarya</taxon>
        <taxon>Ascomycota</taxon>
        <taxon>Saccharomycotina</taxon>
        <taxon>Pichiomycetes</taxon>
        <taxon>Debaryomycetaceae</taxon>
        <taxon>Diutina</taxon>
    </lineage>
</organism>